<name>A0ACC3SYR0_LIPKO</name>
<dbReference type="Proteomes" id="UP001433508">
    <property type="component" value="Unassembled WGS sequence"/>
</dbReference>
<comment type="caution">
    <text evidence="1">The sequence shown here is derived from an EMBL/GenBank/DDBJ whole genome shotgun (WGS) entry which is preliminary data.</text>
</comment>
<evidence type="ECO:0000313" key="1">
    <source>
        <dbReference type="EMBL" id="KAK9236535.1"/>
    </source>
</evidence>
<organism evidence="1 2">
    <name type="scientific">Lipomyces kononenkoae</name>
    <name type="common">Yeast</name>
    <dbReference type="NCBI Taxonomy" id="34357"/>
    <lineage>
        <taxon>Eukaryota</taxon>
        <taxon>Fungi</taxon>
        <taxon>Dikarya</taxon>
        <taxon>Ascomycota</taxon>
        <taxon>Saccharomycotina</taxon>
        <taxon>Lipomycetes</taxon>
        <taxon>Lipomycetales</taxon>
        <taxon>Lipomycetaceae</taxon>
        <taxon>Lipomyces</taxon>
    </lineage>
</organism>
<keyword evidence="2" id="KW-1185">Reference proteome</keyword>
<proteinExistence type="predicted"/>
<protein>
    <submittedName>
        <fullName evidence="1">Uncharacterized protein</fullName>
    </submittedName>
</protein>
<gene>
    <name evidence="1" type="ORF">V1525DRAFT_212026</name>
</gene>
<sequence length="249" mass="27968">MSASWLRMLARGLFFRSLHQSRYTYPVSSEFLGSSSFNIVNPRHHVVATDNVSQMFPAAAIAGLSDEKVLALFTSGFFGGVIFGFERWILKIGLSNLLPARYTGLQPDPQAVTIWNLSELPNTHLLPVGSCFFGSFRILDKHIAEPSSHSSSYVDYGFGSDESIFAGCHRFQITRPLSSINSESGSAGKQPEPQVQIQLQHFRCNPQKNVPSVAEYIERFHYIYAKMLFANGIQSLLERELSREQFHTQ</sequence>
<dbReference type="EMBL" id="MU971385">
    <property type="protein sequence ID" value="KAK9236535.1"/>
    <property type="molecule type" value="Genomic_DNA"/>
</dbReference>
<accession>A0ACC3SYR0</accession>
<evidence type="ECO:0000313" key="2">
    <source>
        <dbReference type="Proteomes" id="UP001433508"/>
    </source>
</evidence>
<reference evidence="2" key="1">
    <citation type="journal article" date="2024" name="Front. Bioeng. Biotechnol.">
        <title>Genome-scale model development and genomic sequencing of the oleaginous clade Lipomyces.</title>
        <authorList>
            <person name="Czajka J.J."/>
            <person name="Han Y."/>
            <person name="Kim J."/>
            <person name="Mondo S.J."/>
            <person name="Hofstad B.A."/>
            <person name="Robles A."/>
            <person name="Haridas S."/>
            <person name="Riley R."/>
            <person name="LaButti K."/>
            <person name="Pangilinan J."/>
            <person name="Andreopoulos W."/>
            <person name="Lipzen A."/>
            <person name="Yan J."/>
            <person name="Wang M."/>
            <person name="Ng V."/>
            <person name="Grigoriev I.V."/>
            <person name="Spatafora J.W."/>
            <person name="Magnuson J.K."/>
            <person name="Baker S.E."/>
            <person name="Pomraning K.R."/>
        </authorList>
    </citation>
    <scope>NUCLEOTIDE SEQUENCE [LARGE SCALE GENOMIC DNA]</scope>
    <source>
        <strain evidence="2">CBS 7786</strain>
    </source>
</reference>